<keyword evidence="1" id="KW-0472">Membrane</keyword>
<evidence type="ECO:0000256" key="1">
    <source>
        <dbReference type="SAM" id="Phobius"/>
    </source>
</evidence>
<dbReference type="EMBL" id="MN740650">
    <property type="protein sequence ID" value="QHS79698.1"/>
    <property type="molecule type" value="Genomic_DNA"/>
</dbReference>
<protein>
    <submittedName>
        <fullName evidence="2">Uncharacterized protein</fullName>
    </submittedName>
</protein>
<sequence length="74" mass="8439">MEISKVLKKPEANYFFSFVIGLGIAVLMFHRPQTEIDVCALPVDEVKKMVTRVDGKCYRYRVEDASCPDARLSL</sequence>
<keyword evidence="1" id="KW-0812">Transmembrane</keyword>
<keyword evidence="1" id="KW-1133">Transmembrane helix</keyword>
<dbReference type="AlphaFoldDB" id="A0A6C0AIW3"/>
<proteinExistence type="predicted"/>
<accession>A0A6C0AIW3</accession>
<organism evidence="2">
    <name type="scientific">viral metagenome</name>
    <dbReference type="NCBI Taxonomy" id="1070528"/>
    <lineage>
        <taxon>unclassified sequences</taxon>
        <taxon>metagenomes</taxon>
        <taxon>organismal metagenomes</taxon>
    </lineage>
</organism>
<reference evidence="2" key="1">
    <citation type="journal article" date="2020" name="Nature">
        <title>Giant virus diversity and host interactions through global metagenomics.</title>
        <authorList>
            <person name="Schulz F."/>
            <person name="Roux S."/>
            <person name="Paez-Espino D."/>
            <person name="Jungbluth S."/>
            <person name="Walsh D.A."/>
            <person name="Denef V.J."/>
            <person name="McMahon K.D."/>
            <person name="Konstantinidis K.T."/>
            <person name="Eloe-Fadrosh E.A."/>
            <person name="Kyrpides N.C."/>
            <person name="Woyke T."/>
        </authorList>
    </citation>
    <scope>NUCLEOTIDE SEQUENCE</scope>
    <source>
        <strain evidence="2">GVMAG-S-1035303-20</strain>
    </source>
</reference>
<evidence type="ECO:0000313" key="2">
    <source>
        <dbReference type="EMBL" id="QHS79698.1"/>
    </source>
</evidence>
<name>A0A6C0AIW3_9ZZZZ</name>
<feature type="transmembrane region" description="Helical" evidence="1">
    <location>
        <begin position="12"/>
        <end position="30"/>
    </location>
</feature>